<comment type="caution">
    <text evidence="11">The sequence shown here is derived from an EMBL/GenBank/DDBJ whole genome shotgun (WGS) entry which is preliminary data.</text>
</comment>
<evidence type="ECO:0000256" key="6">
    <source>
        <dbReference type="PROSITE-ProRule" id="PRU00176"/>
    </source>
</evidence>
<dbReference type="EMBL" id="JAQQAF010000002">
    <property type="protein sequence ID" value="KAJ8503852.1"/>
    <property type="molecule type" value="Genomic_DNA"/>
</dbReference>
<keyword evidence="4 6" id="KW-0694">RNA-binding</keyword>
<dbReference type="Gene3D" id="4.10.1000.10">
    <property type="entry name" value="Zinc finger, CCCH-type"/>
    <property type="match status" value="1"/>
</dbReference>
<evidence type="ECO:0000256" key="8">
    <source>
        <dbReference type="SAM" id="MobiDB-lite"/>
    </source>
</evidence>
<feature type="compositionally biased region" description="Low complexity" evidence="8">
    <location>
        <begin position="589"/>
        <end position="600"/>
    </location>
</feature>
<keyword evidence="2 7" id="KW-0863">Zinc-finger</keyword>
<dbReference type="Pfam" id="PF23182">
    <property type="entry name" value="PABC_AtC3H46"/>
    <property type="match status" value="1"/>
</dbReference>
<dbReference type="GO" id="GO:0003723">
    <property type="term" value="F:RNA binding"/>
    <property type="evidence" value="ECO:0007669"/>
    <property type="project" value="UniProtKB-UniRule"/>
</dbReference>
<evidence type="ECO:0000259" key="9">
    <source>
        <dbReference type="PROSITE" id="PS50102"/>
    </source>
</evidence>
<keyword evidence="5" id="KW-0238">DNA-binding</keyword>
<dbReference type="AlphaFoldDB" id="A0AAV8RHB5"/>
<dbReference type="CDD" id="cd12458">
    <property type="entry name" value="RRM_AtC3H46_like"/>
    <property type="match status" value="1"/>
</dbReference>
<dbReference type="Proteomes" id="UP001222027">
    <property type="component" value="Unassembled WGS sequence"/>
</dbReference>
<proteinExistence type="predicted"/>
<dbReference type="PROSITE" id="PS50102">
    <property type="entry name" value="RRM"/>
    <property type="match status" value="1"/>
</dbReference>
<dbReference type="PANTHER" id="PTHR24009">
    <property type="entry name" value="RNA-BINDING (RRM/RBD/RNP MOTIFS)"/>
    <property type="match status" value="1"/>
</dbReference>
<evidence type="ECO:0000259" key="10">
    <source>
        <dbReference type="PROSITE" id="PS50103"/>
    </source>
</evidence>
<sequence>MDAYDATRIVFSRIQSLDPDNAAKIMGLLLLQEHGEKEMIRLAFGPETQLHSVVFKARKEIGLVPVPTSSAPGTPSSAGAPASPFLLRQNSASRLLSGGLPSPLAVSSPSSWAPPPSVFSRSNSGTALNASLDQLQTSDELISPSNVSVSPFYAGGGGGDLVDEFHLPDQLSFLGDPAPALDSSHSVPITSKLGGDMFHPDIECRSPSGNGDAALFPYGVGWGINSYHHRRSCSAADLCLGDPAAGFGWKPCLYFARGYCKNGTACRFLHGLPEEAAAAAAGTKMDGVVEQQFQELLLRSKSQRIGSASQLMASAFPYSPTGSVPSSPSSSSSKCLSFLLQQQQQQQQQQNESQRAAAAAALMLCGDEAHKFMGRSRLERSDLMANPGSRQIYLTFPADSTFREEDVSNYFSIYGPVQDVRIPYQQKRMFGFVTFVYPETVKLILAKGNPHFVCDSRVLVKPYKEKGKVPDKFRKLQQQQHAERGEFSACTTPTALDARDAYDHLQQLGARMLYSGGGGGSQELLLRRKIEEQHQQAAELQRAIELQGRRFMGLLHLDLSNRGLSSSAPASINSPTIAATQSICNADGSSNVSSSSSSSSQEGSPTEDTKSLGAAAPEEKVNSGHGLLQQQAESAHEANPNQDGGFQECTEHNLPDSPFASPPAKSPFMPDSFFSAGEDTSASCITNNSSSSNNSHLIASTTSSLDVPSSFTSCFFPMPRFSSGHGAIGM</sequence>
<evidence type="ECO:0000256" key="2">
    <source>
        <dbReference type="ARBA" id="ARBA00022771"/>
    </source>
</evidence>
<dbReference type="InterPro" id="IPR000571">
    <property type="entry name" value="Znf_CCCH"/>
</dbReference>
<name>A0AAV8RHB5_ENSVE</name>
<evidence type="ECO:0000256" key="5">
    <source>
        <dbReference type="ARBA" id="ARBA00023125"/>
    </source>
</evidence>
<evidence type="ECO:0000256" key="7">
    <source>
        <dbReference type="PROSITE-ProRule" id="PRU00723"/>
    </source>
</evidence>
<feature type="compositionally biased region" description="Polar residues" evidence="8">
    <location>
        <begin position="628"/>
        <end position="644"/>
    </location>
</feature>
<dbReference type="InterPro" id="IPR056276">
    <property type="entry name" value="AtC3H46-like_PABC-like"/>
</dbReference>
<gene>
    <name evidence="11" type="ORF">OPV22_004738</name>
</gene>
<dbReference type="SUPFAM" id="SSF90229">
    <property type="entry name" value="CCCH zinc finger"/>
    <property type="match status" value="1"/>
</dbReference>
<dbReference type="GO" id="GO:0008270">
    <property type="term" value="F:zinc ion binding"/>
    <property type="evidence" value="ECO:0007669"/>
    <property type="project" value="UniProtKB-KW"/>
</dbReference>
<evidence type="ECO:0000313" key="11">
    <source>
        <dbReference type="EMBL" id="KAJ8503852.1"/>
    </source>
</evidence>
<evidence type="ECO:0000313" key="12">
    <source>
        <dbReference type="Proteomes" id="UP001222027"/>
    </source>
</evidence>
<keyword evidence="12" id="KW-1185">Reference proteome</keyword>
<evidence type="ECO:0000256" key="1">
    <source>
        <dbReference type="ARBA" id="ARBA00022723"/>
    </source>
</evidence>
<dbReference type="SMART" id="SM00360">
    <property type="entry name" value="RRM"/>
    <property type="match status" value="1"/>
</dbReference>
<dbReference type="SUPFAM" id="SSF54928">
    <property type="entry name" value="RNA-binding domain, RBD"/>
    <property type="match status" value="1"/>
</dbReference>
<dbReference type="Pfam" id="PF00076">
    <property type="entry name" value="RRM_1"/>
    <property type="match status" value="1"/>
</dbReference>
<dbReference type="Pfam" id="PF16131">
    <property type="entry name" value="Torus"/>
    <property type="match status" value="1"/>
</dbReference>
<dbReference type="PROSITE" id="PS50103">
    <property type="entry name" value="ZF_C3H1"/>
    <property type="match status" value="1"/>
</dbReference>
<organism evidence="11 12">
    <name type="scientific">Ensete ventricosum</name>
    <name type="common">Abyssinian banana</name>
    <name type="synonym">Musa ensete</name>
    <dbReference type="NCBI Taxonomy" id="4639"/>
    <lineage>
        <taxon>Eukaryota</taxon>
        <taxon>Viridiplantae</taxon>
        <taxon>Streptophyta</taxon>
        <taxon>Embryophyta</taxon>
        <taxon>Tracheophyta</taxon>
        <taxon>Spermatophyta</taxon>
        <taxon>Magnoliopsida</taxon>
        <taxon>Liliopsida</taxon>
        <taxon>Zingiberales</taxon>
        <taxon>Musaceae</taxon>
        <taxon>Ensete</taxon>
    </lineage>
</organism>
<accession>A0AAV8RHB5</accession>
<dbReference type="InterPro" id="IPR012677">
    <property type="entry name" value="Nucleotide-bd_a/b_plait_sf"/>
</dbReference>
<keyword evidence="1 7" id="KW-0479">Metal-binding</keyword>
<feature type="region of interest" description="Disordered" evidence="8">
    <location>
        <begin position="587"/>
        <end position="673"/>
    </location>
</feature>
<dbReference type="InterPro" id="IPR000504">
    <property type="entry name" value="RRM_dom"/>
</dbReference>
<evidence type="ECO:0000256" key="3">
    <source>
        <dbReference type="ARBA" id="ARBA00022833"/>
    </source>
</evidence>
<dbReference type="Gene3D" id="3.30.70.330">
    <property type="match status" value="1"/>
</dbReference>
<dbReference type="InterPro" id="IPR034365">
    <property type="entry name" value="AtC3H46-like_RRM"/>
</dbReference>
<evidence type="ECO:0000256" key="4">
    <source>
        <dbReference type="ARBA" id="ARBA00022884"/>
    </source>
</evidence>
<dbReference type="PANTHER" id="PTHR24009:SF3">
    <property type="entry name" value="RNA-BINDING (RRM_RBD_RNP MOTIFS) FAMILY PROTEIN-RELATED"/>
    <property type="match status" value="1"/>
</dbReference>
<feature type="zinc finger region" description="C3H1-type" evidence="7">
    <location>
        <begin position="246"/>
        <end position="273"/>
    </location>
</feature>
<dbReference type="GO" id="GO:0003677">
    <property type="term" value="F:DNA binding"/>
    <property type="evidence" value="ECO:0007669"/>
    <property type="project" value="UniProtKB-KW"/>
</dbReference>
<feature type="domain" description="C3H1-type" evidence="10">
    <location>
        <begin position="246"/>
        <end position="273"/>
    </location>
</feature>
<evidence type="ECO:0008006" key="13">
    <source>
        <dbReference type="Google" id="ProtNLM"/>
    </source>
</evidence>
<feature type="domain" description="RRM" evidence="9">
    <location>
        <begin position="390"/>
        <end position="466"/>
    </location>
</feature>
<dbReference type="InterPro" id="IPR032297">
    <property type="entry name" value="Torus"/>
</dbReference>
<reference evidence="11 12" key="1">
    <citation type="submission" date="2022-12" db="EMBL/GenBank/DDBJ databases">
        <title>Chromosome-scale assembly of the Ensete ventricosum genome.</title>
        <authorList>
            <person name="Dussert Y."/>
            <person name="Stocks J."/>
            <person name="Wendawek A."/>
            <person name="Woldeyes F."/>
            <person name="Nichols R.A."/>
            <person name="Borrell J.S."/>
        </authorList>
    </citation>
    <scope>NUCLEOTIDE SEQUENCE [LARGE SCALE GENOMIC DNA]</scope>
    <source>
        <strain evidence="12">cv. Maze</strain>
        <tissue evidence="11">Seeds</tissue>
    </source>
</reference>
<protein>
    <recommendedName>
        <fullName evidence="13">C3H1-type domain-containing protein</fullName>
    </recommendedName>
</protein>
<keyword evidence="3 7" id="KW-0862">Zinc</keyword>
<dbReference type="FunFam" id="3.30.70.330:FF:000678">
    <property type="entry name" value="zinc finger CCCH domain-containing protein 53-like isoform X2"/>
    <property type="match status" value="1"/>
</dbReference>
<dbReference type="InterPro" id="IPR035979">
    <property type="entry name" value="RBD_domain_sf"/>
</dbReference>
<dbReference type="SMART" id="SM00356">
    <property type="entry name" value="ZnF_C3H1"/>
    <property type="match status" value="1"/>
</dbReference>
<dbReference type="InterPro" id="IPR036855">
    <property type="entry name" value="Znf_CCCH_sf"/>
</dbReference>